<sequence length="133" mass="14972">MYKLSQLESIGVKFRELLQKAGIEDQEQLLAACSQRSGRQALAKETGINPKLILKWTQQADLARINGIGEEYAELLEFSGVDSVQTLAQFTPEKLFQTMLQVNEQANLVRAMPSMTKIESWIEQAQTLPSMLE</sequence>
<dbReference type="EMBL" id="LNYP01000007">
    <property type="protein sequence ID" value="KTD43575.1"/>
    <property type="molecule type" value="Genomic_DNA"/>
</dbReference>
<evidence type="ECO:0000259" key="1">
    <source>
        <dbReference type="Pfam" id="PF14229"/>
    </source>
</evidence>
<accession>A0A0W0XG60</accession>
<protein>
    <recommendedName>
        <fullName evidence="1">DUF4332 domain-containing protein</fullName>
    </recommendedName>
</protein>
<dbReference type="Proteomes" id="UP000054858">
    <property type="component" value="Unassembled WGS sequence"/>
</dbReference>
<dbReference type="Pfam" id="PF14229">
    <property type="entry name" value="DUF4332"/>
    <property type="match status" value="1"/>
</dbReference>
<proteinExistence type="predicted"/>
<name>A0A0W0XG60_9GAMM</name>
<organism evidence="2 3">
    <name type="scientific">Legionella oakridgensis</name>
    <dbReference type="NCBI Taxonomy" id="29423"/>
    <lineage>
        <taxon>Bacteria</taxon>
        <taxon>Pseudomonadati</taxon>
        <taxon>Pseudomonadota</taxon>
        <taxon>Gammaproteobacteria</taxon>
        <taxon>Legionellales</taxon>
        <taxon>Legionellaceae</taxon>
        <taxon>Legionella</taxon>
    </lineage>
</organism>
<gene>
    <name evidence="2" type="ORF">Loak_0551</name>
</gene>
<dbReference type="PATRIC" id="fig|29423.5.peg.572"/>
<dbReference type="Gene3D" id="1.10.150.20">
    <property type="entry name" value="5' to 3' exonuclease, C-terminal subdomain"/>
    <property type="match status" value="2"/>
</dbReference>
<evidence type="ECO:0000313" key="3">
    <source>
        <dbReference type="Proteomes" id="UP000054858"/>
    </source>
</evidence>
<comment type="caution">
    <text evidence="2">The sequence shown here is derived from an EMBL/GenBank/DDBJ whole genome shotgun (WGS) entry which is preliminary data.</text>
</comment>
<dbReference type="AlphaFoldDB" id="A0A0W0XG60"/>
<evidence type="ECO:0000313" key="2">
    <source>
        <dbReference type="EMBL" id="KTD43575.1"/>
    </source>
</evidence>
<dbReference type="RefSeq" id="WP_025384915.1">
    <property type="nucleotide sequence ID" value="NZ_LCUA01000021.1"/>
</dbReference>
<feature type="domain" description="DUF4332" evidence="1">
    <location>
        <begin position="9"/>
        <end position="128"/>
    </location>
</feature>
<reference evidence="2 3" key="1">
    <citation type="submission" date="2015-11" db="EMBL/GenBank/DDBJ databases">
        <title>Genomic analysis of 38 Legionella species identifies large and diverse effector repertoires.</title>
        <authorList>
            <person name="Burstein D."/>
            <person name="Amaro F."/>
            <person name="Zusman T."/>
            <person name="Lifshitz Z."/>
            <person name="Cohen O."/>
            <person name="Gilbert J.A."/>
            <person name="Pupko T."/>
            <person name="Shuman H.A."/>
            <person name="Segal G."/>
        </authorList>
    </citation>
    <scope>NUCLEOTIDE SEQUENCE [LARGE SCALE GENOMIC DNA]</scope>
    <source>
        <strain evidence="2 3">Oak Ridge-10</strain>
    </source>
</reference>
<dbReference type="InterPro" id="IPR025567">
    <property type="entry name" value="DUF4332"/>
</dbReference>